<dbReference type="EnsemblMetazoa" id="XM_028661104.1">
    <property type="protein sequence ID" value="XP_028516905.1"/>
    <property type="gene ID" value="LOC110245882"/>
</dbReference>
<dbReference type="InterPro" id="IPR011029">
    <property type="entry name" value="DEATH-like_dom_sf"/>
</dbReference>
<keyword evidence="2" id="KW-1185">Reference proteome</keyword>
<dbReference type="SUPFAM" id="SSF47986">
    <property type="entry name" value="DEATH domain"/>
    <property type="match status" value="2"/>
</dbReference>
<dbReference type="OrthoDB" id="5988969at2759"/>
<accession>A0A913YN47</accession>
<proteinExistence type="predicted"/>
<organism evidence="1 2">
    <name type="scientific">Exaiptasia diaphana</name>
    <name type="common">Tropical sea anemone</name>
    <name type="synonym">Aiptasia pulchella</name>
    <dbReference type="NCBI Taxonomy" id="2652724"/>
    <lineage>
        <taxon>Eukaryota</taxon>
        <taxon>Metazoa</taxon>
        <taxon>Cnidaria</taxon>
        <taxon>Anthozoa</taxon>
        <taxon>Hexacorallia</taxon>
        <taxon>Actiniaria</taxon>
        <taxon>Aiptasiidae</taxon>
        <taxon>Exaiptasia</taxon>
    </lineage>
</organism>
<dbReference type="OMA" id="ECIESKW"/>
<dbReference type="GeneID" id="110245882"/>
<sequence length="319" mass="36328">MDPQFKNIENWEHFAFALGVPPVTIRTCKLYSECSPTIRLFKYLEVIKPDMTVGDLRAALTRNLERARFDLDRMLEDKLANECKVSEAITNSTSEILDKIALKLDSASPPTCTWIDFGLELGITRDTLKEFEMYTNYNPTEALFRCLYTASAKPLKASLIVGYFEEMDRQDILEVIKQTILSSDIDSKDAQDIFKLGSELLVTISRKLNEDCPGVGGWRVLASHLIADQYIDDPDIISKLEPPHQHEIHSPTKKIIEWLIANKPDFTIDELIAKCEEVGRNDAVKILIGHYSRAVDFGDDTTSRQIIVQETTKEKLWII</sequence>
<protein>
    <submittedName>
        <fullName evidence="1">Uncharacterized protein</fullName>
    </submittedName>
</protein>
<name>A0A913YN47_EXADI</name>
<evidence type="ECO:0000313" key="1">
    <source>
        <dbReference type="EnsemblMetazoa" id="XP_028516905.1"/>
    </source>
</evidence>
<dbReference type="KEGG" id="epa:110245882"/>
<dbReference type="AlphaFoldDB" id="A0A913YN47"/>
<evidence type="ECO:0000313" key="2">
    <source>
        <dbReference type="Proteomes" id="UP000887567"/>
    </source>
</evidence>
<dbReference type="RefSeq" id="XP_028516905.1">
    <property type="nucleotide sequence ID" value="XM_028661104.1"/>
</dbReference>
<dbReference type="Gene3D" id="1.10.533.10">
    <property type="entry name" value="Death Domain, Fas"/>
    <property type="match status" value="3"/>
</dbReference>
<reference evidence="1" key="1">
    <citation type="submission" date="2022-11" db="UniProtKB">
        <authorList>
            <consortium name="EnsemblMetazoa"/>
        </authorList>
    </citation>
    <scope>IDENTIFICATION</scope>
</reference>
<dbReference type="Proteomes" id="UP000887567">
    <property type="component" value="Unplaced"/>
</dbReference>